<proteinExistence type="inferred from homology"/>
<evidence type="ECO:0000256" key="6">
    <source>
        <dbReference type="SAM" id="MobiDB-lite"/>
    </source>
</evidence>
<evidence type="ECO:0000256" key="1">
    <source>
        <dbReference type="ARBA" id="ARBA00004141"/>
    </source>
</evidence>
<evidence type="ECO:0000256" key="3">
    <source>
        <dbReference type="ARBA" id="ARBA00022692"/>
    </source>
</evidence>
<dbReference type="Pfam" id="PF05277">
    <property type="entry name" value="DUF726"/>
    <property type="match status" value="1"/>
</dbReference>
<gene>
    <name evidence="8" type="ORF">CLIB1423_09S02806</name>
</gene>
<dbReference type="GO" id="GO:0016020">
    <property type="term" value="C:membrane"/>
    <property type="evidence" value="ECO:0007669"/>
    <property type="project" value="UniProtKB-SubCell"/>
</dbReference>
<dbReference type="AlphaFoldDB" id="A0A9P0QRK3"/>
<dbReference type="PANTHER" id="PTHR17920:SF3">
    <property type="entry name" value="TRANSMEMBRANE AND COILED-COIL DOMAIN-CONTAINING PROTEIN 4"/>
    <property type="match status" value="1"/>
</dbReference>
<keyword evidence="4 7" id="KW-1133">Transmembrane helix</keyword>
<feature type="transmembrane region" description="Helical" evidence="7">
    <location>
        <begin position="685"/>
        <end position="704"/>
    </location>
</feature>
<feature type="region of interest" description="Disordered" evidence="6">
    <location>
        <begin position="1"/>
        <end position="187"/>
    </location>
</feature>
<comment type="caution">
    <text evidence="8">The sequence shown here is derived from an EMBL/GenBank/DDBJ whole genome shotgun (WGS) entry which is preliminary data.</text>
</comment>
<feature type="compositionally biased region" description="Acidic residues" evidence="6">
    <location>
        <begin position="89"/>
        <end position="99"/>
    </location>
</feature>
<feature type="compositionally biased region" description="Basic and acidic residues" evidence="6">
    <location>
        <begin position="937"/>
        <end position="952"/>
    </location>
</feature>
<feature type="transmembrane region" description="Helical" evidence="7">
    <location>
        <begin position="531"/>
        <end position="553"/>
    </location>
</feature>
<feature type="region of interest" description="Disordered" evidence="6">
    <location>
        <begin position="937"/>
        <end position="966"/>
    </location>
</feature>
<keyword evidence="9" id="KW-1185">Reference proteome</keyword>
<feature type="compositionally biased region" description="Basic and acidic residues" evidence="6">
    <location>
        <begin position="161"/>
        <end position="172"/>
    </location>
</feature>
<feature type="transmembrane region" description="Helical" evidence="7">
    <location>
        <begin position="443"/>
        <end position="461"/>
    </location>
</feature>
<dbReference type="PANTHER" id="PTHR17920">
    <property type="entry name" value="TRANSMEMBRANE AND COILED-COIL DOMAIN-CONTAINING PROTEIN 4 TMCO4"/>
    <property type="match status" value="1"/>
</dbReference>
<evidence type="ECO:0000256" key="4">
    <source>
        <dbReference type="ARBA" id="ARBA00022989"/>
    </source>
</evidence>
<dbReference type="SUPFAM" id="SSF53474">
    <property type="entry name" value="alpha/beta-Hydrolases"/>
    <property type="match status" value="1"/>
</dbReference>
<reference evidence="8" key="1">
    <citation type="submission" date="2022-03" db="EMBL/GenBank/DDBJ databases">
        <authorList>
            <person name="Legras J.-L."/>
            <person name="Devillers H."/>
            <person name="Grondin C."/>
        </authorList>
    </citation>
    <scope>NUCLEOTIDE SEQUENCE</scope>
    <source>
        <strain evidence="8">CLIB 1423</strain>
    </source>
</reference>
<comment type="subcellular location">
    <subcellularLocation>
        <location evidence="1">Membrane</location>
        <topology evidence="1">Multi-pass membrane protein</topology>
    </subcellularLocation>
</comment>
<feature type="compositionally biased region" description="Acidic residues" evidence="6">
    <location>
        <begin position="292"/>
        <end position="314"/>
    </location>
</feature>
<sequence>MDRTNRHSLNYDEQPPFQHSTHSRTHPGVRFGSRAGASTLPSLPTAGTGSSFDSETHSVSVPSTPLGHEFRLASREGSPQIDSQNANDADADEPEESYFEFDLGGGADHEITTSPARAIGSEKYISTSSLNLDQQGPWESRNSRSRSGSDLHSQISAKTRTVQDQDTERSTVAEEPESPQIKLRDVDDDFFSSGSNWKAMKTIAELDFYDDRGELEYTSNGLFDENGLIRQQGGSRGYTKIDTEEQVAKYAELDKKTDFLFQRTSNQTQVSAAYGKEDLDQEHHKSNIGDDERIDEDDETKYDSSDSEYEDDDNLQSKEQLETTKSMLSDAQKFAYIGIAKLIAVEMATELAMLKSSTSSRVAKNLMAGQKNFGNWMSYVTLKLFEHLELSKEEQRMIENLSVHGLEVNDLTSSLIGAKVDITERQSRRKNKKGVEQTTSADLVWILICDLFLVLLSEGYYDSRSRTLVIQFANYLQVSNLEVFQFERRLIDSLELDESTATDKSFENKEELLNDRTFIDKHIKKNKKRRYAYIGLATLGGGLAIGLSAGLLAPVIGAGLAAGLTTVGITGTGGFLAGVGGSAIITTGGALAGVRVGSKASARRLGDVHTFELKPLHNNKRTNLILTVSGWMNGELDDVRLPFSTVDPVMGDMFSLLWEPEMLQSMGQTINILASEALTTSIQQILGATVLTALMAAIQLPMALSKLSYILDNPWNVSLDRAWKAGKILADTLIAGNCGVRPITLVGFSLGARLIYSCLIELAKRGGYGLVENVIMLGSPITVKVDQMATARSVVSGKFINGYSRKDWILGYLFRATGGGIQTVAGLQEITNVQGIENVDCTDLVEGHMSYRKAIPKILKKLDWEVLDEEFAEIEEPDPEQGEKTRKLIHEFDEARAKMLEEQQNGTAQKEKKNWKNWFKKGKKKEWWEVYGESEEAKAKNSEEQQNRDEGHNPGGDGEYEEYNVEEDRSAMPIFDLDALQQEVNDIAQLADKGEASLENVRKEVDEIGPAQHVTNEDLEEDQSEAVEGSIMNKISGLGSALTEKVKLGSTTEEKKKDDL</sequence>
<dbReference type="EMBL" id="CAKXYY010000009">
    <property type="protein sequence ID" value="CAH2353101.1"/>
    <property type="molecule type" value="Genomic_DNA"/>
</dbReference>
<dbReference type="InterPro" id="IPR007941">
    <property type="entry name" value="DUF726"/>
</dbReference>
<feature type="transmembrane region" description="Helical" evidence="7">
    <location>
        <begin position="573"/>
        <end position="594"/>
    </location>
</feature>
<name>A0A9P0QRK3_9ASCO</name>
<feature type="compositionally biased region" description="Basic and acidic residues" evidence="6">
    <location>
        <begin position="275"/>
        <end position="291"/>
    </location>
</feature>
<feature type="region of interest" description="Disordered" evidence="6">
    <location>
        <begin position="272"/>
        <end position="316"/>
    </location>
</feature>
<feature type="compositionally biased region" description="Polar residues" evidence="6">
    <location>
        <begin position="145"/>
        <end position="160"/>
    </location>
</feature>
<evidence type="ECO:0000313" key="8">
    <source>
        <dbReference type="EMBL" id="CAH2353101.1"/>
    </source>
</evidence>
<evidence type="ECO:0000256" key="5">
    <source>
        <dbReference type="ARBA" id="ARBA00023136"/>
    </source>
</evidence>
<evidence type="ECO:0000256" key="2">
    <source>
        <dbReference type="ARBA" id="ARBA00009824"/>
    </source>
</evidence>
<feature type="compositionally biased region" description="Polar residues" evidence="6">
    <location>
        <begin position="124"/>
        <end position="134"/>
    </location>
</feature>
<evidence type="ECO:0000313" key="9">
    <source>
        <dbReference type="Proteomes" id="UP000837801"/>
    </source>
</evidence>
<feature type="compositionally biased region" description="Polar residues" evidence="6">
    <location>
        <begin position="39"/>
        <end position="63"/>
    </location>
</feature>
<keyword evidence="5 7" id="KW-0472">Membrane</keyword>
<evidence type="ECO:0000256" key="7">
    <source>
        <dbReference type="SAM" id="Phobius"/>
    </source>
</evidence>
<keyword evidence="3 7" id="KW-0812">Transmembrane</keyword>
<protein>
    <submittedName>
        <fullName evidence="8">Probable lipase Mil1p</fullName>
    </submittedName>
</protein>
<organism evidence="8 9">
    <name type="scientific">[Candida] railenensis</name>
    <dbReference type="NCBI Taxonomy" id="45579"/>
    <lineage>
        <taxon>Eukaryota</taxon>
        <taxon>Fungi</taxon>
        <taxon>Dikarya</taxon>
        <taxon>Ascomycota</taxon>
        <taxon>Saccharomycotina</taxon>
        <taxon>Pichiomycetes</taxon>
        <taxon>Debaryomycetaceae</taxon>
        <taxon>Kurtzmaniella</taxon>
    </lineage>
</organism>
<dbReference type="OrthoDB" id="277931at2759"/>
<accession>A0A9P0QRK3</accession>
<dbReference type="Proteomes" id="UP000837801">
    <property type="component" value="Unassembled WGS sequence"/>
</dbReference>
<feature type="region of interest" description="Disordered" evidence="6">
    <location>
        <begin position="1005"/>
        <end position="1026"/>
    </location>
</feature>
<dbReference type="InterPro" id="IPR029058">
    <property type="entry name" value="AB_hydrolase_fold"/>
</dbReference>
<comment type="similarity">
    <text evidence="2">Belongs to the TMCO4 family.</text>
</comment>